<dbReference type="Pfam" id="PF00079">
    <property type="entry name" value="Serpin"/>
    <property type="match status" value="1"/>
</dbReference>
<gene>
    <name evidence="4" type="ORF">AAJ76_4000025484</name>
</gene>
<dbReference type="InterPro" id="IPR042178">
    <property type="entry name" value="Serpin_sf_1"/>
</dbReference>
<comment type="caution">
    <text evidence="4">The sequence shown here is derived from an EMBL/GenBank/DDBJ whole genome shotgun (WGS) entry which is preliminary data.</text>
</comment>
<evidence type="ECO:0000256" key="2">
    <source>
        <dbReference type="RuleBase" id="RU000411"/>
    </source>
</evidence>
<dbReference type="CDD" id="cd00172">
    <property type="entry name" value="serpin"/>
    <property type="match status" value="1"/>
</dbReference>
<evidence type="ECO:0000256" key="1">
    <source>
        <dbReference type="ARBA" id="ARBA00009500"/>
    </source>
</evidence>
<dbReference type="InterPro" id="IPR023796">
    <property type="entry name" value="Serpin_dom"/>
</dbReference>
<dbReference type="PANTHER" id="PTHR11461:SF211">
    <property type="entry name" value="GH10112P-RELATED"/>
    <property type="match status" value="1"/>
</dbReference>
<dbReference type="InterPro" id="IPR023795">
    <property type="entry name" value="Serpin_CS"/>
</dbReference>
<dbReference type="VEuPathDB" id="MicrosporidiaDB:AAJ76_4000025484"/>
<evidence type="ECO:0000313" key="5">
    <source>
        <dbReference type="Proteomes" id="UP000034350"/>
    </source>
</evidence>
<sequence length="381" mass="43889">MNENINVLSNCGSRIFELLSNEKKDESFVSAPYAITIILSMLANGLKNNSRKQIETFLQCESSLTKFNDTVKNIITVLQESKDENKPKEKEFVVKNFVFYRDNIRLQKKFEETMINNYFSTIDSFAFSNLNASVYKINDCIRKSTFDMVPSYLDSIPPDTTAMIINTVYFKSFWAAPFTDPALFEDFINNDEVSSVNMMTQNNTFPIVNNELYQAVQMAYENSDFSLVAIVPQKDKSLSEINKKINEQGIAKIINDMENRYINLKFPKFRTKSNFDLNDNLRKLGLNEVFDNPDFSNMFTVTNKDYPLIKQLAIIDINENGTVATAVTSAFICFRSLPIPPEVEIHFNRPFLYFLVKKIEISDKVSSYMTIFMGQFTGEKQ</sequence>
<dbReference type="InterPro" id="IPR042185">
    <property type="entry name" value="Serpin_sf_2"/>
</dbReference>
<dbReference type="GeneID" id="36320411"/>
<dbReference type="RefSeq" id="XP_024330635.1">
    <property type="nucleotide sequence ID" value="XM_024475466.1"/>
</dbReference>
<dbReference type="Gene3D" id="2.30.39.10">
    <property type="entry name" value="Alpha-1-antitrypsin, domain 1"/>
    <property type="match status" value="1"/>
</dbReference>
<dbReference type="AlphaFoldDB" id="A0A0F9WPM4"/>
<dbReference type="VEuPathDB" id="MicrosporidiaDB:G9O61_00g000970"/>
<dbReference type="EMBL" id="JPQZ01000040">
    <property type="protein sequence ID" value="KKO74893.1"/>
    <property type="molecule type" value="Genomic_DNA"/>
</dbReference>
<keyword evidence="5" id="KW-1185">Reference proteome</keyword>
<proteinExistence type="inferred from homology"/>
<dbReference type="VEuPathDB" id="MicrosporidiaDB:NCER_100553"/>
<dbReference type="GO" id="GO:0005615">
    <property type="term" value="C:extracellular space"/>
    <property type="evidence" value="ECO:0007669"/>
    <property type="project" value="InterPro"/>
</dbReference>
<protein>
    <submittedName>
        <fullName evidence="4">Serine protease inhibitor family protein</fullName>
    </submittedName>
</protein>
<dbReference type="PANTHER" id="PTHR11461">
    <property type="entry name" value="SERINE PROTEASE INHIBITOR, SERPIN"/>
    <property type="match status" value="1"/>
</dbReference>
<dbReference type="OrthoDB" id="1063785at2759"/>
<evidence type="ECO:0000259" key="3">
    <source>
        <dbReference type="SMART" id="SM00093"/>
    </source>
</evidence>
<name>A0A0F9WPM4_9MICR</name>
<dbReference type="InterPro" id="IPR000215">
    <property type="entry name" value="Serpin_fam"/>
</dbReference>
<evidence type="ECO:0000313" key="4">
    <source>
        <dbReference type="EMBL" id="KKO74893.1"/>
    </source>
</evidence>
<dbReference type="InterPro" id="IPR036186">
    <property type="entry name" value="Serpin_sf"/>
</dbReference>
<dbReference type="PROSITE" id="PS00284">
    <property type="entry name" value="SERPIN"/>
    <property type="match status" value="1"/>
</dbReference>
<organism evidence="4 5">
    <name type="scientific">Vairimorpha ceranae</name>
    <dbReference type="NCBI Taxonomy" id="40302"/>
    <lineage>
        <taxon>Eukaryota</taxon>
        <taxon>Fungi</taxon>
        <taxon>Fungi incertae sedis</taxon>
        <taxon>Microsporidia</taxon>
        <taxon>Nosematidae</taxon>
        <taxon>Vairimorpha</taxon>
    </lineage>
</organism>
<reference evidence="4 5" key="1">
    <citation type="journal article" date="2015" name="Environ. Microbiol.">
        <title>Genome analyses suggest the presence of polyploidy and recent human-driven expansions in eight global populations of the honeybee pathogen Nosema ceranae.</title>
        <authorList>
            <person name="Pelin A."/>
            <person name="Selman M."/>
            <person name="Aris-Brosou S."/>
            <person name="Farinelli L."/>
            <person name="Corradi N."/>
        </authorList>
    </citation>
    <scope>NUCLEOTIDE SEQUENCE [LARGE SCALE GENOMIC DNA]</scope>
    <source>
        <strain evidence="4 5">PA08 1199</strain>
    </source>
</reference>
<dbReference type="SUPFAM" id="SSF56574">
    <property type="entry name" value="Serpins"/>
    <property type="match status" value="1"/>
</dbReference>
<dbReference type="SMART" id="SM00093">
    <property type="entry name" value="SERPIN"/>
    <property type="match status" value="1"/>
</dbReference>
<dbReference type="SMR" id="A0A0F9WPM4"/>
<dbReference type="Gene3D" id="3.30.497.10">
    <property type="entry name" value="Antithrombin, subunit I, domain 2"/>
    <property type="match status" value="1"/>
</dbReference>
<feature type="domain" description="Serpin" evidence="3">
    <location>
        <begin position="13"/>
        <end position="379"/>
    </location>
</feature>
<comment type="similarity">
    <text evidence="1 2">Belongs to the serpin family.</text>
</comment>
<dbReference type="GO" id="GO:0004867">
    <property type="term" value="F:serine-type endopeptidase inhibitor activity"/>
    <property type="evidence" value="ECO:0007669"/>
    <property type="project" value="InterPro"/>
</dbReference>
<accession>A0A0F9WPM4</accession>
<dbReference type="Proteomes" id="UP000034350">
    <property type="component" value="Unassembled WGS sequence"/>
</dbReference>